<dbReference type="AlphaFoldDB" id="A0A2P2QZ64"/>
<name>A0A2P2QZ64_RHIMU</name>
<organism evidence="1">
    <name type="scientific">Rhizophora mucronata</name>
    <name type="common">Asiatic mangrove</name>
    <dbReference type="NCBI Taxonomy" id="61149"/>
    <lineage>
        <taxon>Eukaryota</taxon>
        <taxon>Viridiplantae</taxon>
        <taxon>Streptophyta</taxon>
        <taxon>Embryophyta</taxon>
        <taxon>Tracheophyta</taxon>
        <taxon>Spermatophyta</taxon>
        <taxon>Magnoliopsida</taxon>
        <taxon>eudicotyledons</taxon>
        <taxon>Gunneridae</taxon>
        <taxon>Pentapetalae</taxon>
        <taxon>rosids</taxon>
        <taxon>fabids</taxon>
        <taxon>Malpighiales</taxon>
        <taxon>Rhizophoraceae</taxon>
        <taxon>Rhizophora</taxon>
    </lineage>
</organism>
<reference evidence="1" key="1">
    <citation type="submission" date="2018-02" db="EMBL/GenBank/DDBJ databases">
        <title>Rhizophora mucronata_Transcriptome.</title>
        <authorList>
            <person name="Meera S.P."/>
            <person name="Sreeshan A."/>
            <person name="Augustine A."/>
        </authorList>
    </citation>
    <scope>NUCLEOTIDE SEQUENCE</scope>
    <source>
        <tissue evidence="1">Leaf</tissue>
    </source>
</reference>
<dbReference type="EMBL" id="GGEC01091798">
    <property type="protein sequence ID" value="MBX72282.1"/>
    <property type="molecule type" value="Transcribed_RNA"/>
</dbReference>
<evidence type="ECO:0000313" key="1">
    <source>
        <dbReference type="EMBL" id="MBX72282.1"/>
    </source>
</evidence>
<sequence length="30" mass="3688">MEHKIIRMRKRKPRAISRTIVKGIRKKNKN</sequence>
<protein>
    <submittedName>
        <fullName evidence="1">Uncharacterized protein</fullName>
    </submittedName>
</protein>
<proteinExistence type="predicted"/>
<accession>A0A2P2QZ64</accession>